<evidence type="ECO:0000256" key="9">
    <source>
        <dbReference type="ARBA" id="ARBA00023136"/>
    </source>
</evidence>
<proteinExistence type="inferred from homology"/>
<evidence type="ECO:0000256" key="6">
    <source>
        <dbReference type="ARBA" id="ARBA00022781"/>
    </source>
</evidence>
<organism evidence="11 12">
    <name type="scientific">Meloidogyne floridensis</name>
    <dbReference type="NCBI Taxonomy" id="298350"/>
    <lineage>
        <taxon>Eukaryota</taxon>
        <taxon>Metazoa</taxon>
        <taxon>Ecdysozoa</taxon>
        <taxon>Nematoda</taxon>
        <taxon>Chromadorea</taxon>
        <taxon>Rhabditida</taxon>
        <taxon>Tylenchina</taxon>
        <taxon>Tylenchomorpha</taxon>
        <taxon>Tylenchoidea</taxon>
        <taxon>Meloidogynidae</taxon>
        <taxon>Meloidogyninae</taxon>
        <taxon>Meloidogyne</taxon>
    </lineage>
</organism>
<keyword evidence="11" id="KW-1185">Reference proteome</keyword>
<dbReference type="PANTHER" id="PTHR21522:SF33">
    <property type="entry name" value="OTOPETRIN-2"/>
    <property type="match status" value="1"/>
</dbReference>
<evidence type="ECO:0000256" key="4">
    <source>
        <dbReference type="ARBA" id="ARBA00022475"/>
    </source>
</evidence>
<evidence type="ECO:0000313" key="12">
    <source>
        <dbReference type="WBParaSite" id="scf7180000424698.g13758"/>
    </source>
</evidence>
<dbReference type="Proteomes" id="UP000887560">
    <property type="component" value="Unplaced"/>
</dbReference>
<keyword evidence="5" id="KW-0812">Transmembrane</keyword>
<evidence type="ECO:0000256" key="5">
    <source>
        <dbReference type="ARBA" id="ARBA00022692"/>
    </source>
</evidence>
<evidence type="ECO:0000256" key="3">
    <source>
        <dbReference type="ARBA" id="ARBA00022448"/>
    </source>
</evidence>
<keyword evidence="4" id="KW-1003">Cell membrane</keyword>
<dbReference type="GO" id="GO:0015252">
    <property type="term" value="F:proton channel activity"/>
    <property type="evidence" value="ECO:0007669"/>
    <property type="project" value="InterPro"/>
</dbReference>
<accession>A0A915PA19</accession>
<keyword evidence="9" id="KW-0472">Membrane</keyword>
<evidence type="ECO:0000256" key="7">
    <source>
        <dbReference type="ARBA" id="ARBA00022989"/>
    </source>
</evidence>
<protein>
    <submittedName>
        <fullName evidence="12">Transmembrane protein 107</fullName>
    </submittedName>
</protein>
<reference evidence="12" key="1">
    <citation type="submission" date="2022-11" db="UniProtKB">
        <authorList>
            <consortium name="WormBaseParasite"/>
        </authorList>
    </citation>
    <scope>IDENTIFICATION</scope>
</reference>
<keyword evidence="7" id="KW-1133">Transmembrane helix</keyword>
<sequence>MRLLRFHSHQNYSNNNKETNQIINAPPIYSLSSNNSTESSSSPSSICQANNQELLDMILLAFGMTGEMIYSVAGLLGLTGDPNWQPLTIILLAVHVTRIIEGKLRVGNDPILRERQPGKQAITFLLLANISMFLMNLLEAEKAGVSETVVNFYGKRSWVFLVRSFSPLTIFYRFHSSVCLAEVWKTTYSWKE</sequence>
<keyword evidence="6" id="KW-0375">Hydrogen ion transport</keyword>
<evidence type="ECO:0000256" key="1">
    <source>
        <dbReference type="ARBA" id="ARBA00004651"/>
    </source>
</evidence>
<evidence type="ECO:0000313" key="11">
    <source>
        <dbReference type="Proteomes" id="UP000887560"/>
    </source>
</evidence>
<comment type="similarity">
    <text evidence="2">Belongs to the otopetrin family.</text>
</comment>
<evidence type="ECO:0000256" key="2">
    <source>
        <dbReference type="ARBA" id="ARBA00006513"/>
    </source>
</evidence>
<evidence type="ECO:0000256" key="8">
    <source>
        <dbReference type="ARBA" id="ARBA00023065"/>
    </source>
</evidence>
<dbReference type="Pfam" id="PF03189">
    <property type="entry name" value="Otopetrin"/>
    <property type="match status" value="1"/>
</dbReference>
<comment type="subcellular location">
    <subcellularLocation>
        <location evidence="1">Cell membrane</location>
        <topology evidence="1">Multi-pass membrane protein</topology>
    </subcellularLocation>
</comment>
<dbReference type="AlphaFoldDB" id="A0A915PA19"/>
<dbReference type="PANTHER" id="PTHR21522">
    <property type="entry name" value="PROTON CHANNEL OTOP"/>
    <property type="match status" value="1"/>
</dbReference>
<dbReference type="WBParaSite" id="scf7180000424698.g13758">
    <property type="protein sequence ID" value="scf7180000424698.g13758"/>
    <property type="gene ID" value="scf7180000424698.g13758"/>
</dbReference>
<dbReference type="InterPro" id="IPR004878">
    <property type="entry name" value="Otopetrin"/>
</dbReference>
<dbReference type="GO" id="GO:0005886">
    <property type="term" value="C:plasma membrane"/>
    <property type="evidence" value="ECO:0007669"/>
    <property type="project" value="UniProtKB-SubCell"/>
</dbReference>
<keyword evidence="10" id="KW-0407">Ion channel</keyword>
<keyword evidence="3" id="KW-0813">Transport</keyword>
<name>A0A915PA19_9BILA</name>
<keyword evidence="8" id="KW-0406">Ion transport</keyword>
<evidence type="ECO:0000256" key="10">
    <source>
        <dbReference type="ARBA" id="ARBA00023303"/>
    </source>
</evidence>